<keyword evidence="4" id="KW-1185">Reference proteome</keyword>
<dbReference type="WBParaSite" id="PDA_v2.g14520.t1">
    <property type="protein sequence ID" value="PDA_v2.g14520.t1"/>
    <property type="gene ID" value="PDA_v2.g14520"/>
</dbReference>
<sequence length="514" mass="58901">MCRQLENYGVDIDNDSLQTEIIEKMPPREKNELIWFQLEKEETTTKMILEQMKKIALKAEIASNNFTKTSFIPPQTFSKTPTTYPQSFMKTPQNPNRIPLQQNNNGYKSSSKNFACSFCDDDHSSVRCPKFVTSDERIQQLKTKNCCTQCTKPDHNESQCESNVVCRICQGHHYSFLCDQWNNTNYQKSNNSNTFISIEAQQGCLLTKKVRVSNPVTNENIDATVLFDPGSQRSFVSDRLIRQLKLPWEAKEKLELQGIGAKATNYVSTKVKLQIKTSESFKDIFANSMPKIANSVSLVTFDENDLTKITITETTPDILIGMDYFFTFITSFERKNDLVIVHSEVGQMLSGKIQTSQNNTVSTLAIEKEKPQFYRKPSYWKSKAMGSRREATNTQGKQVHEMFKKSNFDKTKRMKKFNEETKPQHSKQLQNLKRLHHPRTFYNSNISSTIKSLIVGKQFLSIIKQEKVQCELNTNNLSGGGEYPAEIKTCSSRKQLKKTHKTESSNGEKKFSGT</sequence>
<evidence type="ECO:0000259" key="3">
    <source>
        <dbReference type="PROSITE" id="PS50175"/>
    </source>
</evidence>
<dbReference type="InterPro" id="IPR021109">
    <property type="entry name" value="Peptidase_aspartic_dom_sf"/>
</dbReference>
<feature type="compositionally biased region" description="Basic and acidic residues" evidence="2">
    <location>
        <begin position="501"/>
        <end position="514"/>
    </location>
</feature>
<evidence type="ECO:0000313" key="5">
    <source>
        <dbReference type="WBParaSite" id="PDA_v2.g14520.t1"/>
    </source>
</evidence>
<dbReference type="Gene3D" id="2.40.70.10">
    <property type="entry name" value="Acid Proteases"/>
    <property type="match status" value="1"/>
</dbReference>
<accession>A0A914P901</accession>
<dbReference type="PANTHER" id="PTHR47331">
    <property type="entry name" value="PHD-TYPE DOMAIN-CONTAINING PROTEIN"/>
    <property type="match status" value="1"/>
</dbReference>
<protein>
    <submittedName>
        <fullName evidence="5">Peptidase A2 domain-containing protein</fullName>
    </submittedName>
</protein>
<dbReference type="GO" id="GO:0006508">
    <property type="term" value="P:proteolysis"/>
    <property type="evidence" value="ECO:0007669"/>
    <property type="project" value="InterPro"/>
</dbReference>
<reference evidence="5" key="1">
    <citation type="submission" date="2022-11" db="UniProtKB">
        <authorList>
            <consortium name="WormBaseParasite"/>
        </authorList>
    </citation>
    <scope>IDENTIFICATION</scope>
</reference>
<evidence type="ECO:0000256" key="2">
    <source>
        <dbReference type="SAM" id="MobiDB-lite"/>
    </source>
</evidence>
<evidence type="ECO:0000313" key="4">
    <source>
        <dbReference type="Proteomes" id="UP000887578"/>
    </source>
</evidence>
<evidence type="ECO:0000256" key="1">
    <source>
        <dbReference type="ARBA" id="ARBA00022801"/>
    </source>
</evidence>
<dbReference type="Proteomes" id="UP000887578">
    <property type="component" value="Unplaced"/>
</dbReference>
<dbReference type="InterPro" id="IPR001995">
    <property type="entry name" value="Peptidase_A2_cat"/>
</dbReference>
<dbReference type="GO" id="GO:0004190">
    <property type="term" value="F:aspartic-type endopeptidase activity"/>
    <property type="evidence" value="ECO:0007669"/>
    <property type="project" value="InterPro"/>
</dbReference>
<dbReference type="PANTHER" id="PTHR47331:SF5">
    <property type="entry name" value="RIBONUCLEASE H"/>
    <property type="match status" value="1"/>
</dbReference>
<dbReference type="AlphaFoldDB" id="A0A914P901"/>
<keyword evidence="1" id="KW-0378">Hydrolase</keyword>
<proteinExistence type="predicted"/>
<feature type="domain" description="Peptidase A2" evidence="3">
    <location>
        <begin position="223"/>
        <end position="324"/>
    </location>
</feature>
<dbReference type="Pfam" id="PF05585">
    <property type="entry name" value="DUF1758"/>
    <property type="match status" value="1"/>
</dbReference>
<dbReference type="InterPro" id="IPR008737">
    <property type="entry name" value="DUF1758"/>
</dbReference>
<feature type="region of interest" description="Disordered" evidence="2">
    <location>
        <begin position="492"/>
        <end position="514"/>
    </location>
</feature>
<organism evidence="4 5">
    <name type="scientific">Panagrolaimus davidi</name>
    <dbReference type="NCBI Taxonomy" id="227884"/>
    <lineage>
        <taxon>Eukaryota</taxon>
        <taxon>Metazoa</taxon>
        <taxon>Ecdysozoa</taxon>
        <taxon>Nematoda</taxon>
        <taxon>Chromadorea</taxon>
        <taxon>Rhabditida</taxon>
        <taxon>Tylenchina</taxon>
        <taxon>Panagrolaimomorpha</taxon>
        <taxon>Panagrolaimoidea</taxon>
        <taxon>Panagrolaimidae</taxon>
        <taxon>Panagrolaimus</taxon>
    </lineage>
</organism>
<name>A0A914P901_9BILA</name>
<dbReference type="PROSITE" id="PS50175">
    <property type="entry name" value="ASP_PROT_RETROV"/>
    <property type="match status" value="1"/>
</dbReference>